<reference evidence="1 2" key="1">
    <citation type="submission" date="2017-12" db="EMBL/GenBank/DDBJ databases">
        <title>Comparative genomics of Botrytis spp.</title>
        <authorList>
            <person name="Valero-Jimenez C.A."/>
            <person name="Tapia P."/>
            <person name="Veloso J."/>
            <person name="Silva-Moreno E."/>
            <person name="Staats M."/>
            <person name="Valdes J.H."/>
            <person name="Van Kan J.A.L."/>
        </authorList>
    </citation>
    <scope>NUCLEOTIDE SEQUENCE [LARGE SCALE GENOMIC DNA]</scope>
    <source>
        <strain evidence="1 2">Bp0003</strain>
    </source>
</reference>
<organism evidence="1 2">
    <name type="scientific">Botrytis paeoniae</name>
    <dbReference type="NCBI Taxonomy" id="278948"/>
    <lineage>
        <taxon>Eukaryota</taxon>
        <taxon>Fungi</taxon>
        <taxon>Dikarya</taxon>
        <taxon>Ascomycota</taxon>
        <taxon>Pezizomycotina</taxon>
        <taxon>Leotiomycetes</taxon>
        <taxon>Helotiales</taxon>
        <taxon>Sclerotiniaceae</taxon>
        <taxon>Botrytis</taxon>
    </lineage>
</organism>
<accession>A0A4Z1FV86</accession>
<comment type="caution">
    <text evidence="1">The sequence shown here is derived from an EMBL/GenBank/DDBJ whole genome shotgun (WGS) entry which is preliminary data.</text>
</comment>
<proteinExistence type="predicted"/>
<name>A0A4Z1FV86_9HELO</name>
<dbReference type="AlphaFoldDB" id="A0A4Z1FV86"/>
<dbReference type="Proteomes" id="UP000297910">
    <property type="component" value="Unassembled WGS sequence"/>
</dbReference>
<keyword evidence="2" id="KW-1185">Reference proteome</keyword>
<gene>
    <name evidence="1" type="ORF">BPAE_0025g00250</name>
</gene>
<evidence type="ECO:0000313" key="2">
    <source>
        <dbReference type="Proteomes" id="UP000297910"/>
    </source>
</evidence>
<dbReference type="EMBL" id="PQXI01000025">
    <property type="protein sequence ID" value="TGO28616.1"/>
    <property type="molecule type" value="Genomic_DNA"/>
</dbReference>
<protein>
    <submittedName>
        <fullName evidence="1">Uncharacterized protein</fullName>
    </submittedName>
</protein>
<sequence length="105" mass="11204">MDGQLRTVGYNNFLINHTHIDGNFCTVSVLKSALTIASKMSSVTVTTEGARLATVRKSTTSGGEITNDGDDREHACRSIGQLLSPIAEMPFPGLQSSQLGIMNYG</sequence>
<evidence type="ECO:0000313" key="1">
    <source>
        <dbReference type="EMBL" id="TGO28616.1"/>
    </source>
</evidence>